<proteinExistence type="predicted"/>
<evidence type="ECO:0000313" key="2">
    <source>
        <dbReference type="Proteomes" id="UP000689195"/>
    </source>
</evidence>
<dbReference type="Proteomes" id="UP000689195">
    <property type="component" value="Unassembled WGS sequence"/>
</dbReference>
<gene>
    <name evidence="1" type="ORF">PPENT_87.1.T0240149</name>
</gene>
<accession>A0A8S1TNZ2</accession>
<dbReference type="AlphaFoldDB" id="A0A8S1TNZ2"/>
<keyword evidence="2" id="KW-1185">Reference proteome</keyword>
<sequence length="110" mass="12962">MNLQTQSEIDLKLSAFDKLGDNPDEVDIKYVSYILKIPLQTIRLWLEERVEQDFQIDLSTIEETECQLIGSNMKNKELINQQNQVKEEDIQQKQINTSFKQLGLKIKENY</sequence>
<organism evidence="1 2">
    <name type="scientific">Paramecium pentaurelia</name>
    <dbReference type="NCBI Taxonomy" id="43138"/>
    <lineage>
        <taxon>Eukaryota</taxon>
        <taxon>Sar</taxon>
        <taxon>Alveolata</taxon>
        <taxon>Ciliophora</taxon>
        <taxon>Intramacronucleata</taxon>
        <taxon>Oligohymenophorea</taxon>
        <taxon>Peniculida</taxon>
        <taxon>Parameciidae</taxon>
        <taxon>Paramecium</taxon>
    </lineage>
</organism>
<dbReference type="OrthoDB" id="10392609at2759"/>
<evidence type="ECO:0000313" key="1">
    <source>
        <dbReference type="EMBL" id="CAD8153327.1"/>
    </source>
</evidence>
<dbReference type="EMBL" id="CAJJDO010000024">
    <property type="protein sequence ID" value="CAD8153327.1"/>
    <property type="molecule type" value="Genomic_DNA"/>
</dbReference>
<comment type="caution">
    <text evidence="1">The sequence shown here is derived from an EMBL/GenBank/DDBJ whole genome shotgun (WGS) entry which is preliminary data.</text>
</comment>
<protein>
    <submittedName>
        <fullName evidence="1">Uncharacterized protein</fullName>
    </submittedName>
</protein>
<name>A0A8S1TNZ2_9CILI</name>
<reference evidence="1" key="1">
    <citation type="submission" date="2021-01" db="EMBL/GenBank/DDBJ databases">
        <authorList>
            <consortium name="Genoscope - CEA"/>
            <person name="William W."/>
        </authorList>
    </citation>
    <scope>NUCLEOTIDE SEQUENCE</scope>
</reference>